<protein>
    <submittedName>
        <fullName evidence="2">RNA polymerase sigma-70 factor</fullName>
    </submittedName>
</protein>
<evidence type="ECO:0000256" key="1">
    <source>
        <dbReference type="SAM" id="Coils"/>
    </source>
</evidence>
<dbReference type="Gene3D" id="1.20.140.160">
    <property type="match status" value="1"/>
</dbReference>
<dbReference type="EMBL" id="BK016214">
    <property type="protein sequence ID" value="DAG02719.1"/>
    <property type="molecule type" value="Genomic_DNA"/>
</dbReference>
<organism evidence="2">
    <name type="scientific">Siphoviridae sp. ctiuu37</name>
    <dbReference type="NCBI Taxonomy" id="2825628"/>
    <lineage>
        <taxon>Viruses</taxon>
        <taxon>Duplodnaviria</taxon>
        <taxon>Heunggongvirae</taxon>
        <taxon>Uroviricota</taxon>
        <taxon>Caudoviricetes</taxon>
    </lineage>
</organism>
<dbReference type="InterPro" id="IPR013324">
    <property type="entry name" value="RNA_pol_sigma_r3/r4-like"/>
</dbReference>
<sequence length="140" mass="16795">MEQNRDENEKKKEYLKRYHSAVLAEKAIQQEIDELRMDKMYPMLIQDGMPHGNSCGDLSEYAAQLDGLLADLKEQMEKRISIRREITQKIEQMQDETEKMVLRLRYIHWLRWEQIAERMGYGWAQVHRIHGKALANFKMK</sequence>
<proteinExistence type="predicted"/>
<feature type="coiled-coil region" evidence="1">
    <location>
        <begin position="58"/>
        <end position="103"/>
    </location>
</feature>
<name>A0A8S5V7Y2_9CAUD</name>
<keyword evidence="1" id="KW-0175">Coiled coil</keyword>
<reference evidence="2" key="1">
    <citation type="journal article" date="2021" name="Proc. Natl. Acad. Sci. U.S.A.">
        <title>A Catalog of Tens of Thousands of Viruses from Human Metagenomes Reveals Hidden Associations with Chronic Diseases.</title>
        <authorList>
            <person name="Tisza M.J."/>
            <person name="Buck C.B."/>
        </authorList>
    </citation>
    <scope>NUCLEOTIDE SEQUENCE</scope>
    <source>
        <strain evidence="2">Ctiuu37</strain>
    </source>
</reference>
<dbReference type="SUPFAM" id="SSF88659">
    <property type="entry name" value="Sigma3 and sigma4 domains of RNA polymerase sigma factors"/>
    <property type="match status" value="1"/>
</dbReference>
<accession>A0A8S5V7Y2</accession>
<evidence type="ECO:0000313" key="2">
    <source>
        <dbReference type="EMBL" id="DAG02719.1"/>
    </source>
</evidence>